<reference evidence="2" key="3">
    <citation type="submission" date="2025-09" db="UniProtKB">
        <authorList>
            <consortium name="Ensembl"/>
        </authorList>
    </citation>
    <scope>IDENTIFICATION</scope>
</reference>
<organism evidence="2 3">
    <name type="scientific">Amphiprion percula</name>
    <name type="common">Orange clownfish</name>
    <name type="synonym">Lutjanus percula</name>
    <dbReference type="NCBI Taxonomy" id="161767"/>
    <lineage>
        <taxon>Eukaryota</taxon>
        <taxon>Metazoa</taxon>
        <taxon>Chordata</taxon>
        <taxon>Craniata</taxon>
        <taxon>Vertebrata</taxon>
        <taxon>Euteleostomi</taxon>
        <taxon>Actinopterygii</taxon>
        <taxon>Neopterygii</taxon>
        <taxon>Teleostei</taxon>
        <taxon>Neoteleostei</taxon>
        <taxon>Acanthomorphata</taxon>
        <taxon>Ovalentaria</taxon>
        <taxon>Pomacentridae</taxon>
        <taxon>Amphiprion</taxon>
    </lineage>
</organism>
<feature type="chain" id="PRO_5018244000" description="Secreted protein" evidence="1">
    <location>
        <begin position="26"/>
        <end position="87"/>
    </location>
</feature>
<protein>
    <recommendedName>
        <fullName evidence="4">Secreted protein</fullName>
    </recommendedName>
</protein>
<reference evidence="2" key="2">
    <citation type="submission" date="2025-08" db="UniProtKB">
        <authorList>
            <consortium name="Ensembl"/>
        </authorList>
    </citation>
    <scope>IDENTIFICATION</scope>
</reference>
<sequence length="87" mass="9673">MAALRGDRSGLAMLFMFCFPAWVDAVWDLEFTEGKPLDDTIEEELAASGDKAFRTLYHCLLTHVPDQQQSTSSNGASQVKLICLICF</sequence>
<feature type="signal peptide" evidence="1">
    <location>
        <begin position="1"/>
        <end position="25"/>
    </location>
</feature>
<reference evidence="2 3" key="1">
    <citation type="submission" date="2018-03" db="EMBL/GenBank/DDBJ databases">
        <title>Finding Nemo's genes: A chromosome-scale reference assembly of the genome of the orange clownfish Amphiprion percula.</title>
        <authorList>
            <person name="Lehmann R."/>
        </authorList>
    </citation>
    <scope>NUCLEOTIDE SEQUENCE</scope>
</reference>
<name>A0A3P8RRI4_AMPPE</name>
<dbReference type="GeneTree" id="ENSGT00940000179143"/>
<evidence type="ECO:0008006" key="4">
    <source>
        <dbReference type="Google" id="ProtNLM"/>
    </source>
</evidence>
<evidence type="ECO:0000313" key="3">
    <source>
        <dbReference type="Proteomes" id="UP000265080"/>
    </source>
</evidence>
<dbReference type="Proteomes" id="UP000265080">
    <property type="component" value="Chromosome 20"/>
</dbReference>
<accession>A0A3P8RRI4</accession>
<keyword evidence="3" id="KW-1185">Reference proteome</keyword>
<proteinExistence type="predicted"/>
<evidence type="ECO:0000256" key="1">
    <source>
        <dbReference type="SAM" id="SignalP"/>
    </source>
</evidence>
<dbReference type="AlphaFoldDB" id="A0A3P8RRI4"/>
<dbReference type="Ensembl" id="ENSAPET00000002210.1">
    <property type="protein sequence ID" value="ENSAPEP00000002160.1"/>
    <property type="gene ID" value="ENSAPEG00000001586.1"/>
</dbReference>
<evidence type="ECO:0000313" key="2">
    <source>
        <dbReference type="Ensembl" id="ENSAPEP00000002160.1"/>
    </source>
</evidence>
<keyword evidence="1" id="KW-0732">Signal</keyword>
<dbReference type="STRING" id="161767.ENSAPEP00000002160"/>